<keyword evidence="1" id="KW-0812">Transmembrane</keyword>
<name>A0A6A5XXM9_9PLEO</name>
<dbReference type="Pfam" id="PF10615">
    <property type="entry name" value="DUF2470"/>
    <property type="match status" value="1"/>
</dbReference>
<sequence length="228" mass="26040">MSTDSKDAAARDRIIKHMNADHHDSVQRYIEVTNTTFFWQLRDAKMTDIDVDGMKFSYSGGSKTATVTFDPPLKSLSEARERLVALDKETMKKLSRSDVTMTTFIPPYVKIGHLINWLVCFSTYALLSTASFLRPGGLPYDLFLHKYPEFTAFLLSARGWIFWIMVAIHGFEAGAMGTRLEQHGVQPDQGIWWAWVATCFVEGITSTWRFNSFIDKKRKEKDAAAKKH</sequence>
<organism evidence="3 4">
    <name type="scientific">Aaosphaeria arxii CBS 175.79</name>
    <dbReference type="NCBI Taxonomy" id="1450172"/>
    <lineage>
        <taxon>Eukaryota</taxon>
        <taxon>Fungi</taxon>
        <taxon>Dikarya</taxon>
        <taxon>Ascomycota</taxon>
        <taxon>Pezizomycotina</taxon>
        <taxon>Dothideomycetes</taxon>
        <taxon>Pleosporomycetidae</taxon>
        <taxon>Pleosporales</taxon>
        <taxon>Pleosporales incertae sedis</taxon>
        <taxon>Aaosphaeria</taxon>
    </lineage>
</organism>
<dbReference type="SUPFAM" id="SSF50475">
    <property type="entry name" value="FMN-binding split barrel"/>
    <property type="match status" value="1"/>
</dbReference>
<protein>
    <recommendedName>
        <fullName evidence="2">DUF2470 domain-containing protein</fullName>
    </recommendedName>
</protein>
<dbReference type="OrthoDB" id="5553410at2759"/>
<evidence type="ECO:0000259" key="2">
    <source>
        <dbReference type="Pfam" id="PF10615"/>
    </source>
</evidence>
<dbReference type="GeneID" id="54278645"/>
<feature type="transmembrane region" description="Helical" evidence="1">
    <location>
        <begin position="191"/>
        <end position="211"/>
    </location>
</feature>
<keyword evidence="4" id="KW-1185">Reference proteome</keyword>
<feature type="domain" description="DUF2470" evidence="2">
    <location>
        <begin position="12"/>
        <end position="86"/>
    </location>
</feature>
<dbReference type="PANTHER" id="PTHR37783:SF1">
    <property type="entry name" value="MEMBRANE PROTEIN, PUTATIVE (AFU_ORTHOLOGUE AFUA_1G04315)-RELATED"/>
    <property type="match status" value="1"/>
</dbReference>
<dbReference type="InterPro" id="IPR037119">
    <property type="entry name" value="Haem_oxidase_HugZ-like_sf"/>
</dbReference>
<reference evidence="3" key="1">
    <citation type="journal article" date="2020" name="Stud. Mycol.">
        <title>101 Dothideomycetes genomes: a test case for predicting lifestyles and emergence of pathogens.</title>
        <authorList>
            <person name="Haridas S."/>
            <person name="Albert R."/>
            <person name="Binder M."/>
            <person name="Bloem J."/>
            <person name="Labutti K."/>
            <person name="Salamov A."/>
            <person name="Andreopoulos B."/>
            <person name="Baker S."/>
            <person name="Barry K."/>
            <person name="Bills G."/>
            <person name="Bluhm B."/>
            <person name="Cannon C."/>
            <person name="Castanera R."/>
            <person name="Culley D."/>
            <person name="Daum C."/>
            <person name="Ezra D."/>
            <person name="Gonzalez J."/>
            <person name="Henrissat B."/>
            <person name="Kuo A."/>
            <person name="Liang C."/>
            <person name="Lipzen A."/>
            <person name="Lutzoni F."/>
            <person name="Magnuson J."/>
            <person name="Mondo S."/>
            <person name="Nolan M."/>
            <person name="Ohm R."/>
            <person name="Pangilinan J."/>
            <person name="Park H.-J."/>
            <person name="Ramirez L."/>
            <person name="Alfaro M."/>
            <person name="Sun H."/>
            <person name="Tritt A."/>
            <person name="Yoshinaga Y."/>
            <person name="Zwiers L.-H."/>
            <person name="Turgeon B."/>
            <person name="Goodwin S."/>
            <person name="Spatafora J."/>
            <person name="Crous P."/>
            <person name="Grigoriev I."/>
        </authorList>
    </citation>
    <scope>NUCLEOTIDE SEQUENCE</scope>
    <source>
        <strain evidence="3">CBS 175.79</strain>
    </source>
</reference>
<accession>A0A6A5XXM9</accession>
<keyword evidence="1" id="KW-0472">Membrane</keyword>
<dbReference type="RefSeq" id="XP_033385739.1">
    <property type="nucleotide sequence ID" value="XM_033521248.1"/>
</dbReference>
<dbReference type="EMBL" id="ML978068">
    <property type="protein sequence ID" value="KAF2017400.1"/>
    <property type="molecule type" value="Genomic_DNA"/>
</dbReference>
<proteinExistence type="predicted"/>
<dbReference type="Proteomes" id="UP000799778">
    <property type="component" value="Unassembled WGS sequence"/>
</dbReference>
<dbReference type="Gene3D" id="3.20.180.10">
    <property type="entry name" value="PNP-oxidase-like"/>
    <property type="match status" value="1"/>
</dbReference>
<dbReference type="AlphaFoldDB" id="A0A6A5XXM9"/>
<feature type="transmembrane region" description="Helical" evidence="1">
    <location>
        <begin position="153"/>
        <end position="171"/>
    </location>
</feature>
<keyword evidence="1" id="KW-1133">Transmembrane helix</keyword>
<feature type="transmembrane region" description="Helical" evidence="1">
    <location>
        <begin position="114"/>
        <end position="133"/>
    </location>
</feature>
<evidence type="ECO:0000313" key="4">
    <source>
        <dbReference type="Proteomes" id="UP000799778"/>
    </source>
</evidence>
<evidence type="ECO:0000256" key="1">
    <source>
        <dbReference type="SAM" id="Phobius"/>
    </source>
</evidence>
<gene>
    <name evidence="3" type="ORF">BU24DRAFT_149787</name>
</gene>
<dbReference type="PANTHER" id="PTHR37783">
    <property type="entry name" value="MEMBRANE PROTEIN, PUTATIVE (AFU_ORTHOLOGUE AFUA_1G04315)-RELATED"/>
    <property type="match status" value="1"/>
</dbReference>
<dbReference type="InterPro" id="IPR019595">
    <property type="entry name" value="DUF2470"/>
</dbReference>
<evidence type="ECO:0000313" key="3">
    <source>
        <dbReference type="EMBL" id="KAF2017400.1"/>
    </source>
</evidence>